<organism evidence="1 2">
    <name type="scientific">Haloechinothrix salitolerans</name>
    <dbReference type="NCBI Taxonomy" id="926830"/>
    <lineage>
        <taxon>Bacteria</taxon>
        <taxon>Bacillati</taxon>
        <taxon>Actinomycetota</taxon>
        <taxon>Actinomycetes</taxon>
        <taxon>Pseudonocardiales</taxon>
        <taxon>Pseudonocardiaceae</taxon>
        <taxon>Haloechinothrix</taxon>
    </lineage>
</organism>
<accession>A0ABW2C6I4</accession>
<keyword evidence="2" id="KW-1185">Reference proteome</keyword>
<dbReference type="EMBL" id="JBHSXX010000001">
    <property type="protein sequence ID" value="MFC6870970.1"/>
    <property type="molecule type" value="Genomic_DNA"/>
</dbReference>
<comment type="caution">
    <text evidence="1">The sequence shown here is derived from an EMBL/GenBank/DDBJ whole genome shotgun (WGS) entry which is preliminary data.</text>
</comment>
<dbReference type="RefSeq" id="WP_345399753.1">
    <property type="nucleotide sequence ID" value="NZ_BAABLA010000093.1"/>
</dbReference>
<sequence>MVADCAAYFQRNPYRRWFDPLDALLRASTRCSYYDGSACHLDLVQWATDPAWNGITDPNMRQMLLDDGVHHLRAQLTSDNVRIVLLNGRQVINQVLATDLTTLDEVGSIPRRRDTCRLYTGNGGGVRWIGWSTNLQSSFGVNAAFKDELAERIAELSQQASAAGDADKHVAAGYLPLGTRVSSKRELVELLAVWLRRSQMPTIGDVGSFGGRPWLHIDLGAHEIVLNADTKRAAVEEFVHTSKTSPDQPWRAVANRRRVNKVLPHSDPRTLPGWYAYLSLSLAEEESI</sequence>
<evidence type="ECO:0000313" key="2">
    <source>
        <dbReference type="Proteomes" id="UP001596337"/>
    </source>
</evidence>
<reference evidence="2" key="1">
    <citation type="journal article" date="2019" name="Int. J. Syst. Evol. Microbiol.">
        <title>The Global Catalogue of Microorganisms (GCM) 10K type strain sequencing project: providing services to taxonomists for standard genome sequencing and annotation.</title>
        <authorList>
            <consortium name="The Broad Institute Genomics Platform"/>
            <consortium name="The Broad Institute Genome Sequencing Center for Infectious Disease"/>
            <person name="Wu L."/>
            <person name="Ma J."/>
        </authorList>
    </citation>
    <scope>NUCLEOTIDE SEQUENCE [LARGE SCALE GENOMIC DNA]</scope>
    <source>
        <strain evidence="2">KCTC 32255</strain>
    </source>
</reference>
<name>A0ABW2C6I4_9PSEU</name>
<gene>
    <name evidence="1" type="ORF">ACFQGD_27980</name>
</gene>
<evidence type="ECO:0000313" key="1">
    <source>
        <dbReference type="EMBL" id="MFC6870970.1"/>
    </source>
</evidence>
<dbReference type="Proteomes" id="UP001596337">
    <property type="component" value="Unassembled WGS sequence"/>
</dbReference>
<proteinExistence type="predicted"/>
<protein>
    <submittedName>
        <fullName evidence="1">Uncharacterized protein</fullName>
    </submittedName>
</protein>